<comment type="caution">
    <text evidence="1">The sequence shown here is derived from an EMBL/GenBank/DDBJ whole genome shotgun (WGS) entry which is preliminary data.</text>
</comment>
<dbReference type="AlphaFoldDB" id="A0A0F9AAE1"/>
<dbReference type="InterPro" id="IPR036390">
    <property type="entry name" value="WH_DNA-bd_sf"/>
</dbReference>
<gene>
    <name evidence="1" type="ORF">LCGC14_2596110</name>
</gene>
<dbReference type="SUPFAM" id="SSF46785">
    <property type="entry name" value="Winged helix' DNA-binding domain"/>
    <property type="match status" value="1"/>
</dbReference>
<accession>A0A0F9AAE1</accession>
<evidence type="ECO:0000313" key="1">
    <source>
        <dbReference type="EMBL" id="KKL06430.1"/>
    </source>
</evidence>
<proteinExistence type="predicted"/>
<dbReference type="EMBL" id="LAZR01043708">
    <property type="protein sequence ID" value="KKL06430.1"/>
    <property type="molecule type" value="Genomic_DNA"/>
</dbReference>
<organism evidence="1">
    <name type="scientific">marine sediment metagenome</name>
    <dbReference type="NCBI Taxonomy" id="412755"/>
    <lineage>
        <taxon>unclassified sequences</taxon>
        <taxon>metagenomes</taxon>
        <taxon>ecological metagenomes</taxon>
    </lineage>
</organism>
<reference evidence="1" key="1">
    <citation type="journal article" date="2015" name="Nature">
        <title>Complex archaea that bridge the gap between prokaryotes and eukaryotes.</title>
        <authorList>
            <person name="Spang A."/>
            <person name="Saw J.H."/>
            <person name="Jorgensen S.L."/>
            <person name="Zaremba-Niedzwiedzka K."/>
            <person name="Martijn J."/>
            <person name="Lind A.E."/>
            <person name="van Eijk R."/>
            <person name="Schleper C."/>
            <person name="Guy L."/>
            <person name="Ettema T.J."/>
        </authorList>
    </citation>
    <scope>NUCLEOTIDE SEQUENCE</scope>
</reference>
<protein>
    <submittedName>
        <fullName evidence="1">Uncharacterized protein</fullName>
    </submittedName>
</protein>
<name>A0A0F9AAE1_9ZZZZ</name>
<sequence>MAMHALLRKLHREKALEEEQGVTVRELKGPSNLSENRVREILNVLVNRGFAFIDDADREYKYYPEDKRFSELSPDNIEFSDKEYQEWIEKTNKTYSFVSSCDSKGVQNDL</sequence>